<evidence type="ECO:0000313" key="13">
    <source>
        <dbReference type="EMBL" id="MDO7253863.1"/>
    </source>
</evidence>
<evidence type="ECO:0000313" key="14">
    <source>
        <dbReference type="EMBL" id="MDP2539819.1"/>
    </source>
</evidence>
<evidence type="ECO:0000256" key="4">
    <source>
        <dbReference type="ARBA" id="ARBA00022676"/>
    </source>
</evidence>
<evidence type="ECO:0000256" key="3">
    <source>
        <dbReference type="ARBA" id="ARBA00004922"/>
    </source>
</evidence>
<evidence type="ECO:0000256" key="10">
    <source>
        <dbReference type="ARBA" id="ARBA00023034"/>
    </source>
</evidence>
<keyword evidence="11" id="KW-0472">Membrane</keyword>
<keyword evidence="5" id="KW-0808">Transferase</keyword>
<reference evidence="14 16" key="1">
    <citation type="submission" date="2023-07" db="EMBL/GenBank/DDBJ databases">
        <title>Unpublished Manusciprt.</title>
        <authorList>
            <person name="Aydin F."/>
            <person name="Tarhane S."/>
            <person name="Saticioglu I.B."/>
            <person name="Karakaya E."/>
            <person name="Abay S."/>
            <person name="Guran O."/>
            <person name="Bozkurt E."/>
            <person name="Uzum N."/>
            <person name="Olgun K."/>
            <person name="Jablonski D."/>
        </authorList>
    </citation>
    <scope>NUCLEOTIDE SEQUENCE</scope>
    <source>
        <strain evidence="16">faydin-H75</strain>
        <strain evidence="14">Faydin-H76</strain>
    </source>
</reference>
<keyword evidence="7" id="KW-0479">Metal-binding</keyword>
<dbReference type="SUPFAM" id="SSF53448">
    <property type="entry name" value="Nucleotide-diphospho-sugar transferases"/>
    <property type="match status" value="1"/>
</dbReference>
<reference evidence="13 15" key="3">
    <citation type="journal article" date="2024" name="Syst. Appl. Microbiol.">
        <title>Helicobacter cappadocius sp. nov., from lizards: The first psychrotrophic Helicobacter species.</title>
        <authorList>
            <person name="Aydin F."/>
            <person name="Tarhane S."/>
            <person name="Karakaya E."/>
            <person name="Abay S."/>
            <person name="Kayman T."/>
            <person name="Guran O."/>
            <person name="Bozkurt E."/>
            <person name="Uzum N."/>
            <person name="Avci A."/>
            <person name="Olgun K."/>
            <person name="Jablonski D."/>
            <person name="Guran C."/>
            <person name="Burcin Saticioglu I."/>
        </authorList>
    </citation>
    <scope>NUCLEOTIDE SEQUENCE [LARGE SCALE GENOMIC DNA]</scope>
    <source>
        <strain evidence="13">Faydin-H75</strain>
        <strain evidence="15">faydin-H76</strain>
    </source>
</reference>
<reference evidence="13" key="2">
    <citation type="submission" date="2023-07" db="EMBL/GenBank/DDBJ databases">
        <authorList>
            <person name="Aydin F."/>
            <person name="Tarhane S."/>
            <person name="Saticioglu I.B."/>
            <person name="Karakaya E."/>
            <person name="Abay S."/>
            <person name="Guran O."/>
            <person name="Bozkurt E."/>
            <person name="Uzum N."/>
            <person name="Olgun K."/>
            <person name="Jablonski D."/>
        </authorList>
    </citation>
    <scope>NUCLEOTIDE SEQUENCE</scope>
    <source>
        <strain evidence="13">Faydin-H75</strain>
    </source>
</reference>
<dbReference type="Proteomes" id="UP001177258">
    <property type="component" value="Unassembled WGS sequence"/>
</dbReference>
<comment type="cofactor">
    <cofactor evidence="1">
        <name>Mn(2+)</name>
        <dbReference type="ChEBI" id="CHEBI:29035"/>
    </cofactor>
</comment>
<dbReference type="EMBL" id="JAUPEV010000016">
    <property type="protein sequence ID" value="MDO7253863.1"/>
    <property type="molecule type" value="Genomic_DNA"/>
</dbReference>
<comment type="caution">
    <text evidence="14">The sequence shown here is derived from an EMBL/GenBank/DDBJ whole genome shotgun (WGS) entry which is preliminary data.</text>
</comment>
<proteinExistence type="predicted"/>
<evidence type="ECO:0000313" key="15">
    <source>
        <dbReference type="Proteomes" id="UP001177258"/>
    </source>
</evidence>
<evidence type="ECO:0000256" key="9">
    <source>
        <dbReference type="ARBA" id="ARBA00022989"/>
    </source>
</evidence>
<dbReference type="InterPro" id="IPR029044">
    <property type="entry name" value="Nucleotide-diphossugar_trans"/>
</dbReference>
<keyword evidence="10" id="KW-0333">Golgi apparatus</keyword>
<dbReference type="Pfam" id="PF03071">
    <property type="entry name" value="GNT-I"/>
    <property type="match status" value="1"/>
</dbReference>
<sequence>MLAPVVLFVYNRPIHTKQVIEALIQNTLAKDTELFIFSDHYKTKADEQSVLECRKYIQSISSCYLGGFKKVHIICRDRNFGLADSIIDGVSTIINKYGKAIILEDDIVVSNVFLDYMNSALDKYEMQEKIWAISAWNYPIASDDLGDCFFWRIPHCWGWATWKNRWQYYKRDIDWVKKNFDSKDIKAINLGTYSSYWNDFVLNEQGKIKTWAIFNYLIAYKHNALTLMPSVSYIRQIGFDGSGTHCGDEEIFHFETINTKFPIEFPNNIEESPLALLRIQNFHRSLKKPFFTRAKNKLLRIFKKIFQSNKS</sequence>
<accession>A0AA90PUK8</accession>
<keyword evidence="8" id="KW-0735">Signal-anchor</keyword>
<dbReference type="Gene3D" id="3.90.550.10">
    <property type="entry name" value="Spore Coat Polysaccharide Biosynthesis Protein SpsA, Chain A"/>
    <property type="match status" value="1"/>
</dbReference>
<dbReference type="InterPro" id="IPR004139">
    <property type="entry name" value="Glyco_trans_13"/>
</dbReference>
<evidence type="ECO:0000256" key="1">
    <source>
        <dbReference type="ARBA" id="ARBA00001936"/>
    </source>
</evidence>
<evidence type="ECO:0000256" key="12">
    <source>
        <dbReference type="ARBA" id="ARBA00023211"/>
    </source>
</evidence>
<dbReference type="RefSeq" id="WP_305517701.1">
    <property type="nucleotide sequence ID" value="NZ_JAUPEV010000016.1"/>
</dbReference>
<evidence type="ECO:0000256" key="2">
    <source>
        <dbReference type="ARBA" id="ARBA00004323"/>
    </source>
</evidence>
<dbReference type="AlphaFoldDB" id="A0AA90PUK8"/>
<evidence type="ECO:0000256" key="11">
    <source>
        <dbReference type="ARBA" id="ARBA00023136"/>
    </source>
</evidence>
<evidence type="ECO:0000256" key="7">
    <source>
        <dbReference type="ARBA" id="ARBA00022723"/>
    </source>
</evidence>
<organism evidence="14 15">
    <name type="scientific">Helicobacter cappadocius</name>
    <dbReference type="NCBI Taxonomy" id="3063998"/>
    <lineage>
        <taxon>Bacteria</taxon>
        <taxon>Pseudomonadati</taxon>
        <taxon>Campylobacterota</taxon>
        <taxon>Epsilonproteobacteria</taxon>
        <taxon>Campylobacterales</taxon>
        <taxon>Helicobacteraceae</taxon>
        <taxon>Helicobacter</taxon>
    </lineage>
</organism>
<comment type="subcellular location">
    <subcellularLocation>
        <location evidence="2">Golgi apparatus membrane</location>
        <topology evidence="2">Single-pass type II membrane protein</topology>
    </subcellularLocation>
</comment>
<keyword evidence="6" id="KW-0812">Transmembrane</keyword>
<dbReference type="Proteomes" id="UP001240777">
    <property type="component" value="Unassembled WGS sequence"/>
</dbReference>
<keyword evidence="12" id="KW-0464">Manganese</keyword>
<evidence type="ECO:0000256" key="5">
    <source>
        <dbReference type="ARBA" id="ARBA00022679"/>
    </source>
</evidence>
<comment type="pathway">
    <text evidence="3">Protein modification; protein glycosylation.</text>
</comment>
<evidence type="ECO:0000256" key="8">
    <source>
        <dbReference type="ARBA" id="ARBA00022968"/>
    </source>
</evidence>
<evidence type="ECO:0000313" key="16">
    <source>
        <dbReference type="Proteomes" id="UP001240777"/>
    </source>
</evidence>
<keyword evidence="9" id="KW-1133">Transmembrane helix</keyword>
<dbReference type="EMBL" id="JAUYZK010000018">
    <property type="protein sequence ID" value="MDP2539819.1"/>
    <property type="molecule type" value="Genomic_DNA"/>
</dbReference>
<evidence type="ECO:0008006" key="17">
    <source>
        <dbReference type="Google" id="ProtNLM"/>
    </source>
</evidence>
<protein>
    <recommendedName>
        <fullName evidence="17">Sugar transferase</fullName>
    </recommendedName>
</protein>
<name>A0AA90PUK8_9HELI</name>
<dbReference type="GO" id="GO:0008375">
    <property type="term" value="F:acetylglucosaminyltransferase activity"/>
    <property type="evidence" value="ECO:0007669"/>
    <property type="project" value="InterPro"/>
</dbReference>
<keyword evidence="16" id="KW-1185">Reference proteome</keyword>
<evidence type="ECO:0000256" key="6">
    <source>
        <dbReference type="ARBA" id="ARBA00022692"/>
    </source>
</evidence>
<keyword evidence="4" id="KW-0328">Glycosyltransferase</keyword>
<gene>
    <name evidence="13" type="ORF">Q5I04_08100</name>
    <name evidence="14" type="ORF">Q5I06_08540</name>
</gene>
<dbReference type="GO" id="GO:0046872">
    <property type="term" value="F:metal ion binding"/>
    <property type="evidence" value="ECO:0007669"/>
    <property type="project" value="UniProtKB-KW"/>
</dbReference>